<feature type="non-terminal residue" evidence="2">
    <location>
        <position position="103"/>
    </location>
</feature>
<feature type="region of interest" description="Disordered" evidence="1">
    <location>
        <begin position="67"/>
        <end position="103"/>
    </location>
</feature>
<feature type="region of interest" description="Disordered" evidence="1">
    <location>
        <begin position="21"/>
        <end position="44"/>
    </location>
</feature>
<feature type="compositionally biased region" description="Polar residues" evidence="1">
    <location>
        <begin position="67"/>
        <end position="82"/>
    </location>
</feature>
<sequence>MLLLEAATVGVQAPVANMGVSRHPWSERSTRRARQRVTSPRGTVKSFSQFKNDFANVDTFYVSLNNAGIPNKQPASNTTSGGVESVVKGHRCLSGNDDDKKSG</sequence>
<comment type="caution">
    <text evidence="2">The sequence shown here is derived from an EMBL/GenBank/DDBJ whole genome shotgun (WGS) entry which is preliminary data.</text>
</comment>
<protein>
    <submittedName>
        <fullName evidence="2">Uncharacterized protein</fullName>
    </submittedName>
</protein>
<evidence type="ECO:0000256" key="1">
    <source>
        <dbReference type="SAM" id="MobiDB-lite"/>
    </source>
</evidence>
<name>A0A8J5N8S7_HOMAM</name>
<proteinExistence type="predicted"/>
<organism evidence="2 3">
    <name type="scientific">Homarus americanus</name>
    <name type="common">American lobster</name>
    <dbReference type="NCBI Taxonomy" id="6706"/>
    <lineage>
        <taxon>Eukaryota</taxon>
        <taxon>Metazoa</taxon>
        <taxon>Ecdysozoa</taxon>
        <taxon>Arthropoda</taxon>
        <taxon>Crustacea</taxon>
        <taxon>Multicrustacea</taxon>
        <taxon>Malacostraca</taxon>
        <taxon>Eumalacostraca</taxon>
        <taxon>Eucarida</taxon>
        <taxon>Decapoda</taxon>
        <taxon>Pleocyemata</taxon>
        <taxon>Astacidea</taxon>
        <taxon>Nephropoidea</taxon>
        <taxon>Nephropidae</taxon>
        <taxon>Homarus</taxon>
    </lineage>
</organism>
<dbReference type="AlphaFoldDB" id="A0A8J5N8S7"/>
<evidence type="ECO:0000313" key="2">
    <source>
        <dbReference type="EMBL" id="KAG7175271.1"/>
    </source>
</evidence>
<gene>
    <name evidence="2" type="ORF">Hamer_G001316</name>
</gene>
<dbReference type="EMBL" id="JAHLQT010006108">
    <property type="protein sequence ID" value="KAG7175271.1"/>
    <property type="molecule type" value="Genomic_DNA"/>
</dbReference>
<keyword evidence="3" id="KW-1185">Reference proteome</keyword>
<accession>A0A8J5N8S7</accession>
<evidence type="ECO:0000313" key="3">
    <source>
        <dbReference type="Proteomes" id="UP000747542"/>
    </source>
</evidence>
<dbReference type="Proteomes" id="UP000747542">
    <property type="component" value="Unassembled WGS sequence"/>
</dbReference>
<reference evidence="2" key="1">
    <citation type="journal article" date="2021" name="Sci. Adv.">
        <title>The American lobster genome reveals insights on longevity, neural, and immune adaptations.</title>
        <authorList>
            <person name="Polinski J.M."/>
            <person name="Zimin A.V."/>
            <person name="Clark K.F."/>
            <person name="Kohn A.B."/>
            <person name="Sadowski N."/>
            <person name="Timp W."/>
            <person name="Ptitsyn A."/>
            <person name="Khanna P."/>
            <person name="Romanova D.Y."/>
            <person name="Williams P."/>
            <person name="Greenwood S.J."/>
            <person name="Moroz L.L."/>
            <person name="Walt D.R."/>
            <person name="Bodnar A.G."/>
        </authorList>
    </citation>
    <scope>NUCLEOTIDE SEQUENCE</scope>
    <source>
        <strain evidence="2">GMGI-L3</strain>
    </source>
</reference>